<protein>
    <submittedName>
        <fullName evidence="1">Uncharacterized protein</fullName>
    </submittedName>
</protein>
<dbReference type="RefSeq" id="WP_344430478.1">
    <property type="nucleotide sequence ID" value="NZ_BAAANN010000049.1"/>
</dbReference>
<comment type="caution">
    <text evidence="1">The sequence shown here is derived from an EMBL/GenBank/DDBJ whole genome shotgun (WGS) entry which is preliminary data.</text>
</comment>
<dbReference type="EMBL" id="BAAANN010000049">
    <property type="protein sequence ID" value="GAA1988500.1"/>
    <property type="molecule type" value="Genomic_DNA"/>
</dbReference>
<dbReference type="Proteomes" id="UP001501116">
    <property type="component" value="Unassembled WGS sequence"/>
</dbReference>
<reference evidence="1 2" key="1">
    <citation type="journal article" date="2019" name="Int. J. Syst. Evol. Microbiol.">
        <title>The Global Catalogue of Microorganisms (GCM) 10K type strain sequencing project: providing services to taxonomists for standard genome sequencing and annotation.</title>
        <authorList>
            <consortium name="The Broad Institute Genomics Platform"/>
            <consortium name="The Broad Institute Genome Sequencing Center for Infectious Disease"/>
            <person name="Wu L."/>
            <person name="Ma J."/>
        </authorList>
    </citation>
    <scope>NUCLEOTIDE SEQUENCE [LARGE SCALE GENOMIC DNA]</scope>
    <source>
        <strain evidence="1 2">JCM 14545</strain>
    </source>
</reference>
<proteinExistence type="predicted"/>
<evidence type="ECO:0000313" key="1">
    <source>
        <dbReference type="EMBL" id="GAA1988500.1"/>
    </source>
</evidence>
<evidence type="ECO:0000313" key="2">
    <source>
        <dbReference type="Proteomes" id="UP001501116"/>
    </source>
</evidence>
<sequence length="55" mass="5742">MAEDAVGEEAGDGVEQIVFSYADRGGKPGALTRVADACGISYDLLGLQLSPRIRC</sequence>
<gene>
    <name evidence="1" type="ORF">GCM10009754_78210</name>
</gene>
<name>A0ABN2SLB8_9PSEU</name>
<organism evidence="1 2">
    <name type="scientific">Amycolatopsis minnesotensis</name>
    <dbReference type="NCBI Taxonomy" id="337894"/>
    <lineage>
        <taxon>Bacteria</taxon>
        <taxon>Bacillati</taxon>
        <taxon>Actinomycetota</taxon>
        <taxon>Actinomycetes</taxon>
        <taxon>Pseudonocardiales</taxon>
        <taxon>Pseudonocardiaceae</taxon>
        <taxon>Amycolatopsis</taxon>
    </lineage>
</organism>
<keyword evidence="2" id="KW-1185">Reference proteome</keyword>
<accession>A0ABN2SLB8</accession>